<keyword evidence="2" id="KW-1185">Reference proteome</keyword>
<sequence length="216" mass="25141">MAKEVWELVVPPEKQSKFFSDPFQIWFSSNPYCHSKMQDKGITWSCLFGLIAWRIWKSKNLFIFQSINWTAYDVIKSSLSLAQHFEPFLIGTKVRSTSSEIHHHFSEDWVHLFSDGNALAGEVVRGRNGNWILEFTHYLSNCSPLEAEFWGILDGILILLNKGYKRVNIQTDNLEVVRPCPWKKLWIPVLLCLEELNEFCNLKISGKPNMFLENVT</sequence>
<dbReference type="SUPFAM" id="SSF53098">
    <property type="entry name" value="Ribonuclease H-like"/>
    <property type="match status" value="1"/>
</dbReference>
<dbReference type="PANTHER" id="PTHR47723">
    <property type="entry name" value="OS05G0353850 PROTEIN"/>
    <property type="match status" value="1"/>
</dbReference>
<dbReference type="InterPro" id="IPR036397">
    <property type="entry name" value="RNaseH_sf"/>
</dbReference>
<dbReference type="GO" id="GO:0003676">
    <property type="term" value="F:nucleic acid binding"/>
    <property type="evidence" value="ECO:0007669"/>
    <property type="project" value="InterPro"/>
</dbReference>
<dbReference type="Pfam" id="PF13456">
    <property type="entry name" value="RVT_3"/>
    <property type="match status" value="1"/>
</dbReference>
<feature type="domain" description="RNase H type-1" evidence="1">
    <location>
        <begin position="114"/>
        <end position="178"/>
    </location>
</feature>
<dbReference type="OrthoDB" id="1436613at2759"/>
<protein>
    <recommendedName>
        <fullName evidence="1">RNase H type-1 domain-containing protein</fullName>
    </recommendedName>
</protein>
<dbReference type="InterPro" id="IPR012337">
    <property type="entry name" value="RNaseH-like_sf"/>
</dbReference>
<dbReference type="PaxDb" id="3635-A0A1U8MWE1"/>
<dbReference type="RefSeq" id="XP_016729899.1">
    <property type="nucleotide sequence ID" value="XM_016874410.1"/>
</dbReference>
<reference evidence="2" key="1">
    <citation type="journal article" date="2020" name="Nat. Genet.">
        <title>Genomic diversifications of five Gossypium allopolyploid species and their impact on cotton improvement.</title>
        <authorList>
            <person name="Chen Z.J."/>
            <person name="Sreedasyam A."/>
            <person name="Ando A."/>
            <person name="Song Q."/>
            <person name="De Santiago L.M."/>
            <person name="Hulse-Kemp A.M."/>
            <person name="Ding M."/>
            <person name="Ye W."/>
            <person name="Kirkbride R.C."/>
            <person name="Jenkins J."/>
            <person name="Plott C."/>
            <person name="Lovell J."/>
            <person name="Lin Y.M."/>
            <person name="Vaughn R."/>
            <person name="Liu B."/>
            <person name="Simpson S."/>
            <person name="Scheffler B.E."/>
            <person name="Wen L."/>
            <person name="Saski C.A."/>
            <person name="Grover C.E."/>
            <person name="Hu G."/>
            <person name="Conover J.L."/>
            <person name="Carlson J.W."/>
            <person name="Shu S."/>
            <person name="Boston L.B."/>
            <person name="Williams M."/>
            <person name="Peterson D.G."/>
            <person name="McGee K."/>
            <person name="Jones D.C."/>
            <person name="Wendel J.F."/>
            <person name="Stelly D.M."/>
            <person name="Grimwood J."/>
            <person name="Schmutz J."/>
        </authorList>
    </citation>
    <scope>NUCLEOTIDE SEQUENCE [LARGE SCALE GENOMIC DNA]</scope>
    <source>
        <strain evidence="2">cv. TM-1</strain>
    </source>
</reference>
<dbReference type="AlphaFoldDB" id="A0A1U8MWE1"/>
<dbReference type="InterPro" id="IPR053151">
    <property type="entry name" value="RNase_H-like"/>
</dbReference>
<name>A0A1U8MWE1_GOSHI</name>
<evidence type="ECO:0000259" key="1">
    <source>
        <dbReference type="Pfam" id="PF13456"/>
    </source>
</evidence>
<dbReference type="CDD" id="cd06222">
    <property type="entry name" value="RNase_H_like"/>
    <property type="match status" value="1"/>
</dbReference>
<evidence type="ECO:0000313" key="3">
    <source>
        <dbReference type="RefSeq" id="XP_016729899.1"/>
    </source>
</evidence>
<dbReference type="Proteomes" id="UP000818029">
    <property type="component" value="Chromosome A01"/>
</dbReference>
<dbReference type="InterPro" id="IPR044730">
    <property type="entry name" value="RNase_H-like_dom_plant"/>
</dbReference>
<dbReference type="Gene3D" id="3.30.420.10">
    <property type="entry name" value="Ribonuclease H-like superfamily/Ribonuclease H"/>
    <property type="match status" value="1"/>
</dbReference>
<gene>
    <name evidence="3" type="primary">LOC107940944</name>
</gene>
<proteinExistence type="predicted"/>
<dbReference type="GO" id="GO:0004523">
    <property type="term" value="F:RNA-DNA hybrid ribonuclease activity"/>
    <property type="evidence" value="ECO:0007669"/>
    <property type="project" value="InterPro"/>
</dbReference>
<dbReference type="KEGG" id="ghi:107940944"/>
<evidence type="ECO:0000313" key="2">
    <source>
        <dbReference type="Proteomes" id="UP000818029"/>
    </source>
</evidence>
<accession>A0A1U8MWE1</accession>
<dbReference type="PANTHER" id="PTHR47723:SF19">
    <property type="entry name" value="POLYNUCLEOTIDYL TRANSFERASE, RIBONUCLEASE H-LIKE SUPERFAMILY PROTEIN"/>
    <property type="match status" value="1"/>
</dbReference>
<organism evidence="2 3">
    <name type="scientific">Gossypium hirsutum</name>
    <name type="common">Upland cotton</name>
    <name type="synonym">Gossypium mexicanum</name>
    <dbReference type="NCBI Taxonomy" id="3635"/>
    <lineage>
        <taxon>Eukaryota</taxon>
        <taxon>Viridiplantae</taxon>
        <taxon>Streptophyta</taxon>
        <taxon>Embryophyta</taxon>
        <taxon>Tracheophyta</taxon>
        <taxon>Spermatophyta</taxon>
        <taxon>Magnoliopsida</taxon>
        <taxon>eudicotyledons</taxon>
        <taxon>Gunneridae</taxon>
        <taxon>Pentapetalae</taxon>
        <taxon>rosids</taxon>
        <taxon>malvids</taxon>
        <taxon>Malvales</taxon>
        <taxon>Malvaceae</taxon>
        <taxon>Malvoideae</taxon>
        <taxon>Gossypium</taxon>
    </lineage>
</organism>
<dbReference type="InterPro" id="IPR002156">
    <property type="entry name" value="RNaseH_domain"/>
</dbReference>
<dbReference type="GeneID" id="107940944"/>
<reference evidence="3" key="2">
    <citation type="submission" date="2025-08" db="UniProtKB">
        <authorList>
            <consortium name="RefSeq"/>
        </authorList>
    </citation>
    <scope>IDENTIFICATION</scope>
</reference>